<evidence type="ECO:0000313" key="2">
    <source>
        <dbReference type="Proteomes" id="UP000591131"/>
    </source>
</evidence>
<name>A0A7J6KKB1_PERCH</name>
<dbReference type="EMBL" id="JAAPAO010002944">
    <property type="protein sequence ID" value="KAF4646986.1"/>
    <property type="molecule type" value="Genomic_DNA"/>
</dbReference>
<proteinExistence type="predicted"/>
<feature type="non-terminal residue" evidence="1">
    <location>
        <position position="178"/>
    </location>
</feature>
<keyword evidence="2" id="KW-1185">Reference proteome</keyword>
<dbReference type="OrthoDB" id="10463094at2759"/>
<protein>
    <submittedName>
        <fullName evidence="1">Uncharacterized protein</fullName>
    </submittedName>
</protein>
<dbReference type="AlphaFoldDB" id="A0A7J6KKB1"/>
<evidence type="ECO:0000313" key="1">
    <source>
        <dbReference type="EMBL" id="KAF4646986.1"/>
    </source>
</evidence>
<accession>A0A7J6KKB1</accession>
<dbReference type="Proteomes" id="UP000591131">
    <property type="component" value="Unassembled WGS sequence"/>
</dbReference>
<gene>
    <name evidence="1" type="ORF">FOL47_005263</name>
</gene>
<organism evidence="1 2">
    <name type="scientific">Perkinsus chesapeaki</name>
    <name type="common">Clam parasite</name>
    <name type="synonym">Perkinsus andrewsi</name>
    <dbReference type="NCBI Taxonomy" id="330153"/>
    <lineage>
        <taxon>Eukaryota</taxon>
        <taxon>Sar</taxon>
        <taxon>Alveolata</taxon>
        <taxon>Perkinsozoa</taxon>
        <taxon>Perkinsea</taxon>
        <taxon>Perkinsida</taxon>
        <taxon>Perkinsidae</taxon>
        <taxon>Perkinsus</taxon>
    </lineage>
</organism>
<comment type="caution">
    <text evidence="1">The sequence shown here is derived from an EMBL/GenBank/DDBJ whole genome shotgun (WGS) entry which is preliminary data.</text>
</comment>
<reference evidence="1 2" key="1">
    <citation type="submission" date="2020-04" db="EMBL/GenBank/DDBJ databases">
        <title>Perkinsus chesapeaki whole genome sequence.</title>
        <authorList>
            <person name="Bogema D.R."/>
        </authorList>
    </citation>
    <scope>NUCLEOTIDE SEQUENCE [LARGE SCALE GENOMIC DNA]</scope>
    <source>
        <strain evidence="1">ATCC PRA-425</strain>
    </source>
</reference>
<sequence length="178" mass="20066">MAVLLRRANYADWEFPLHAVFGLPVTGSFSLPGRVFASEPSTKWSYVDPSSLLHTGPLHTHPTLQKLQRTPLTDHDAILWQSALAEVTSHTMDGPIHPDTFCSNFHISRRFAVIQPSKVRPCDDFTASGLNDAQCFDGRVTLPTVDLISLMYHELAKRWPGSFNLRIWIADHQAAYRQ</sequence>